<comment type="caution">
    <text evidence="1">The sequence shown here is derived from an EMBL/GenBank/DDBJ whole genome shotgun (WGS) entry which is preliminary data.</text>
</comment>
<proteinExistence type="predicted"/>
<evidence type="ECO:0000313" key="2">
    <source>
        <dbReference type="Proteomes" id="UP001500359"/>
    </source>
</evidence>
<dbReference type="EMBL" id="BAAAFD010000009">
    <property type="protein sequence ID" value="GAA0858683.1"/>
    <property type="molecule type" value="Genomic_DNA"/>
</dbReference>
<accession>A0ABP3X0Y2</accession>
<keyword evidence="2" id="KW-1185">Reference proteome</keyword>
<protein>
    <submittedName>
        <fullName evidence="1">Uncharacterized protein</fullName>
    </submittedName>
</protein>
<evidence type="ECO:0000313" key="1">
    <source>
        <dbReference type="EMBL" id="GAA0858683.1"/>
    </source>
</evidence>
<organism evidence="1 2">
    <name type="scientific">Aliiglaciecola litoralis</name>
    <dbReference type="NCBI Taxonomy" id="582857"/>
    <lineage>
        <taxon>Bacteria</taxon>
        <taxon>Pseudomonadati</taxon>
        <taxon>Pseudomonadota</taxon>
        <taxon>Gammaproteobacteria</taxon>
        <taxon>Alteromonadales</taxon>
        <taxon>Alteromonadaceae</taxon>
        <taxon>Aliiglaciecola</taxon>
    </lineage>
</organism>
<reference evidence="2" key="1">
    <citation type="journal article" date="2019" name="Int. J. Syst. Evol. Microbiol.">
        <title>The Global Catalogue of Microorganisms (GCM) 10K type strain sequencing project: providing services to taxonomists for standard genome sequencing and annotation.</title>
        <authorList>
            <consortium name="The Broad Institute Genomics Platform"/>
            <consortium name="The Broad Institute Genome Sequencing Center for Infectious Disease"/>
            <person name="Wu L."/>
            <person name="Ma J."/>
        </authorList>
    </citation>
    <scope>NUCLEOTIDE SEQUENCE [LARGE SCALE GENOMIC DNA]</scope>
    <source>
        <strain evidence="2">JCM 15896</strain>
    </source>
</reference>
<dbReference type="Proteomes" id="UP001500359">
    <property type="component" value="Unassembled WGS sequence"/>
</dbReference>
<sequence length="42" mass="4704">MTKRKGKSQYSSKVTRLGTYLLPFLAQSVDTALNWGELTQVS</sequence>
<name>A0ABP3X0Y2_9ALTE</name>
<gene>
    <name evidence="1" type="ORF">GCM10009114_29240</name>
</gene>